<evidence type="ECO:0000313" key="2">
    <source>
        <dbReference type="EMBL" id="MDT7827111.1"/>
    </source>
</evidence>
<dbReference type="RefSeq" id="WP_314011913.1">
    <property type="nucleotide sequence ID" value="NZ_JAVTTP010000001.1"/>
</dbReference>
<feature type="transmembrane region" description="Helical" evidence="1">
    <location>
        <begin position="6"/>
        <end position="31"/>
    </location>
</feature>
<sequence length="134" mass="14813">MENVTINHWAVFTAALSMFFIGGIWYSPTLFGNKWLKAIGRNVDFLQTGNKAKIFGGSFLLALVSAYTLAGFVSGYQDWQWGLIGGLLVGFGWLAPAFGIVYLFERKSFAHFAINAGYLVISYVVMGLIIGVWK</sequence>
<feature type="transmembrane region" description="Helical" evidence="1">
    <location>
        <begin position="79"/>
        <end position="104"/>
    </location>
</feature>
<keyword evidence="1" id="KW-1133">Transmembrane helix</keyword>
<keyword evidence="1" id="KW-0472">Membrane</keyword>
<dbReference type="Proteomes" id="UP001250656">
    <property type="component" value="Unassembled WGS sequence"/>
</dbReference>
<dbReference type="InterPro" id="IPR013879">
    <property type="entry name" value="DUF1761"/>
</dbReference>
<accession>A0ABU3L078</accession>
<dbReference type="Pfam" id="PF08570">
    <property type="entry name" value="DUF1761"/>
    <property type="match status" value="1"/>
</dbReference>
<evidence type="ECO:0000256" key="1">
    <source>
        <dbReference type="SAM" id="Phobius"/>
    </source>
</evidence>
<keyword evidence="3" id="KW-1185">Reference proteome</keyword>
<protein>
    <submittedName>
        <fullName evidence="2">DUF1761 domain-containing protein</fullName>
    </submittedName>
</protein>
<dbReference type="EMBL" id="JAVTTP010000001">
    <property type="protein sequence ID" value="MDT7827111.1"/>
    <property type="molecule type" value="Genomic_DNA"/>
</dbReference>
<name>A0ABU3L078_9FLAO</name>
<keyword evidence="1" id="KW-0812">Transmembrane</keyword>
<reference evidence="2 3" key="1">
    <citation type="submission" date="2023-09" db="EMBL/GenBank/DDBJ databases">
        <title>Novel taxa isolated from Blanes Bay.</title>
        <authorList>
            <person name="Rey-Velasco X."/>
            <person name="Lucena T."/>
        </authorList>
    </citation>
    <scope>NUCLEOTIDE SEQUENCE [LARGE SCALE GENOMIC DNA]</scope>
    <source>
        <strain evidence="2 3">S334</strain>
    </source>
</reference>
<organism evidence="2 3">
    <name type="scientific">Pricia mediterranea</name>
    <dbReference type="NCBI Taxonomy" id="3076079"/>
    <lineage>
        <taxon>Bacteria</taxon>
        <taxon>Pseudomonadati</taxon>
        <taxon>Bacteroidota</taxon>
        <taxon>Flavobacteriia</taxon>
        <taxon>Flavobacteriales</taxon>
        <taxon>Flavobacteriaceae</taxon>
        <taxon>Pricia</taxon>
    </lineage>
</organism>
<feature type="transmembrane region" description="Helical" evidence="1">
    <location>
        <begin position="116"/>
        <end position="133"/>
    </location>
</feature>
<evidence type="ECO:0000313" key="3">
    <source>
        <dbReference type="Proteomes" id="UP001250656"/>
    </source>
</evidence>
<gene>
    <name evidence="2" type="ORF">RQM65_00345</name>
</gene>
<feature type="transmembrane region" description="Helical" evidence="1">
    <location>
        <begin position="52"/>
        <end position="73"/>
    </location>
</feature>
<proteinExistence type="predicted"/>
<comment type="caution">
    <text evidence="2">The sequence shown here is derived from an EMBL/GenBank/DDBJ whole genome shotgun (WGS) entry which is preliminary data.</text>
</comment>